<comment type="caution">
    <text evidence="1">The sequence shown here is derived from an EMBL/GenBank/DDBJ whole genome shotgun (WGS) entry which is preliminary data.</text>
</comment>
<proteinExistence type="predicted"/>
<name>A0A5D0R8T6_9FLAO</name>
<evidence type="ECO:0000313" key="1">
    <source>
        <dbReference type="EMBL" id="TYB77098.1"/>
    </source>
</evidence>
<protein>
    <recommendedName>
        <fullName evidence="3">Phosphoribosylpyrophosphate synthetase</fullName>
    </recommendedName>
</protein>
<reference evidence="1 2" key="1">
    <citation type="submission" date="2019-08" db="EMBL/GenBank/DDBJ databases">
        <title>Genomes of Antarctic Bizionia species.</title>
        <authorList>
            <person name="Bowman J.P."/>
        </authorList>
    </citation>
    <scope>NUCLEOTIDE SEQUENCE [LARGE SCALE GENOMIC DNA]</scope>
    <source>
        <strain evidence="1 2">ADA-4</strain>
    </source>
</reference>
<dbReference type="RefSeq" id="WP_148403976.1">
    <property type="nucleotide sequence ID" value="NZ_VSKK01000002.1"/>
</dbReference>
<dbReference type="AlphaFoldDB" id="A0A5D0R8T6"/>
<dbReference type="Proteomes" id="UP000323720">
    <property type="component" value="Unassembled WGS sequence"/>
</dbReference>
<gene>
    <name evidence="1" type="ORF">ES674_10440</name>
</gene>
<accession>A0A5D0R8T6</accession>
<evidence type="ECO:0000313" key="2">
    <source>
        <dbReference type="Proteomes" id="UP000323720"/>
    </source>
</evidence>
<organism evidence="1 2">
    <name type="scientific">Bizionia myxarmorum</name>
    <dbReference type="NCBI Taxonomy" id="291186"/>
    <lineage>
        <taxon>Bacteria</taxon>
        <taxon>Pseudomonadati</taxon>
        <taxon>Bacteroidota</taxon>
        <taxon>Flavobacteriia</taxon>
        <taxon>Flavobacteriales</taxon>
        <taxon>Flavobacteriaceae</taxon>
        <taxon>Bizionia</taxon>
    </lineage>
</organism>
<sequence length="109" mass="12518">MDQAQERNALDYIKKYQSRGYTSNFKCENDKLMDLESKKEYAPEEVIIKRTQRFEGLSNPSDMSILYAIETKDGCKGLVTANYGIDSDTDLDAFFKNIPEENDKSNDVI</sequence>
<dbReference type="OrthoDB" id="8418771at2"/>
<keyword evidence="2" id="KW-1185">Reference proteome</keyword>
<dbReference type="EMBL" id="VSKK01000002">
    <property type="protein sequence ID" value="TYB77098.1"/>
    <property type="molecule type" value="Genomic_DNA"/>
</dbReference>
<evidence type="ECO:0008006" key="3">
    <source>
        <dbReference type="Google" id="ProtNLM"/>
    </source>
</evidence>